<name>A0A1X9VNY3_9VIRU</name>
<gene>
    <name evidence="1" type="ORF">SAGO17_00109</name>
</gene>
<sequence>MDEMDDLLYRFSRNDVQDDSNTLYVNKDYIDIQKTKYICNLVYSYADIHNVLNYIDHLEENGFVYWKLKYNDIVYCFRYTGVIEFYSDVLPEDDPNNFLERFMDLVESPPPLYDC</sequence>
<organism evidence="1">
    <name type="scientific">Mimivirus AB-566-O17</name>
    <dbReference type="NCBI Taxonomy" id="1988039"/>
    <lineage>
        <taxon>Viruses</taxon>
        <taxon>Varidnaviria</taxon>
        <taxon>Bamfordvirae</taxon>
        <taxon>Nucleocytoviricota</taxon>
        <taxon>Megaviricetes</taxon>
        <taxon>Imitervirales</taxon>
        <taxon>Mimiviridae</taxon>
        <taxon>Megamimivirinae</taxon>
        <taxon>Mimivirus</taxon>
    </lineage>
</organism>
<accession>A0A1X9VNY3</accession>
<protein>
    <submittedName>
        <fullName evidence="1">Uncharacterized protein</fullName>
    </submittedName>
</protein>
<dbReference type="EMBL" id="KY565528">
    <property type="protein sequence ID" value="ARR75027.1"/>
    <property type="molecule type" value="Genomic_DNA"/>
</dbReference>
<evidence type="ECO:0000313" key="1">
    <source>
        <dbReference type="EMBL" id="ARR75027.1"/>
    </source>
</evidence>
<proteinExistence type="predicted"/>
<reference evidence="1" key="1">
    <citation type="journal article" date="2017" name="ISME J.">
        <title>Genomic exploration of individual giant ocean viruses.</title>
        <authorList>
            <person name="Wilson W.H."/>
            <person name="Gilg I.C."/>
            <person name="Moniruzzaman M."/>
            <person name="Field E.K."/>
            <person name="Koren S."/>
            <person name="LeCleir G.R."/>
            <person name="Martinez Martinez J."/>
            <person name="Poulton N.J."/>
            <person name="Swan B.K."/>
            <person name="Stepanauskas R."/>
            <person name="Wilhelm S.W."/>
        </authorList>
    </citation>
    <scope>NUCLEOTIDE SEQUENCE</scope>
</reference>